<sequence length="116" mass="13575">MNLFKRFWQWLFPKKPKPRHVHFVEGDTPPSVIEGRDLIVAREDGEDWAVAFLCPCGCDDRLELALIPEVRPNWKLSVIGDNLPTLYPSVWRKDGCRSHFWLREGLIVWCKEESPS</sequence>
<evidence type="ECO:0000313" key="2">
    <source>
        <dbReference type="Proteomes" id="UP001235664"/>
    </source>
</evidence>
<keyword evidence="2" id="KW-1185">Reference proteome</keyword>
<evidence type="ECO:0000313" key="1">
    <source>
        <dbReference type="EMBL" id="MDP4540839.1"/>
    </source>
</evidence>
<name>A0ABT9HBZ1_9SPHN</name>
<reference evidence="1 2" key="1">
    <citation type="submission" date="2023-08" db="EMBL/GenBank/DDBJ databases">
        <title>genomic of DY56.</title>
        <authorList>
            <person name="Wang Y."/>
        </authorList>
    </citation>
    <scope>NUCLEOTIDE SEQUENCE [LARGE SCALE GENOMIC DNA]</scope>
    <source>
        <strain evidence="1 2">DY56-A-20</strain>
    </source>
</reference>
<accession>A0ABT9HBZ1</accession>
<protein>
    <submittedName>
        <fullName evidence="1">DUF6527 family protein</fullName>
    </submittedName>
</protein>
<proteinExistence type="predicted"/>
<gene>
    <name evidence="1" type="ORF">Q9K01_14525</name>
</gene>
<dbReference type="Pfam" id="PF20137">
    <property type="entry name" value="BubE"/>
    <property type="match status" value="1"/>
</dbReference>
<organism evidence="1 2">
    <name type="scientific">Qipengyuania benthica</name>
    <dbReference type="NCBI Taxonomy" id="3067651"/>
    <lineage>
        <taxon>Bacteria</taxon>
        <taxon>Pseudomonadati</taxon>
        <taxon>Pseudomonadota</taxon>
        <taxon>Alphaproteobacteria</taxon>
        <taxon>Sphingomonadales</taxon>
        <taxon>Erythrobacteraceae</taxon>
        <taxon>Qipengyuania</taxon>
    </lineage>
</organism>
<dbReference type="EMBL" id="JAVAIL010000006">
    <property type="protein sequence ID" value="MDP4540839.1"/>
    <property type="molecule type" value="Genomic_DNA"/>
</dbReference>
<comment type="caution">
    <text evidence="1">The sequence shown here is derived from an EMBL/GenBank/DDBJ whole genome shotgun (WGS) entry which is preliminary data.</text>
</comment>
<dbReference type="RefSeq" id="WP_305930836.1">
    <property type="nucleotide sequence ID" value="NZ_JAVAIL010000006.1"/>
</dbReference>
<dbReference type="Proteomes" id="UP001235664">
    <property type="component" value="Unassembled WGS sequence"/>
</dbReference>
<dbReference type="InterPro" id="IPR045384">
    <property type="entry name" value="DUF6527"/>
</dbReference>